<evidence type="ECO:0000313" key="2">
    <source>
        <dbReference type="Proteomes" id="UP000234323"/>
    </source>
</evidence>
<organism evidence="1 2">
    <name type="scientific">Rhizophagus irregularis</name>
    <dbReference type="NCBI Taxonomy" id="588596"/>
    <lineage>
        <taxon>Eukaryota</taxon>
        <taxon>Fungi</taxon>
        <taxon>Fungi incertae sedis</taxon>
        <taxon>Mucoromycota</taxon>
        <taxon>Glomeromycotina</taxon>
        <taxon>Glomeromycetes</taxon>
        <taxon>Glomerales</taxon>
        <taxon>Glomeraceae</taxon>
        <taxon>Rhizophagus</taxon>
    </lineage>
</organism>
<name>A0A2I1GB39_9GLOM</name>
<comment type="caution">
    <text evidence="1">The sequence shown here is derived from an EMBL/GenBank/DDBJ whole genome shotgun (WGS) entry which is preliminary data.</text>
</comment>
<accession>A0A2I1GB39</accession>
<proteinExistence type="predicted"/>
<evidence type="ECO:0000313" key="1">
    <source>
        <dbReference type="EMBL" id="PKY43852.1"/>
    </source>
</evidence>
<keyword evidence="2" id="KW-1185">Reference proteome</keyword>
<dbReference type="AlphaFoldDB" id="A0A2I1GB39"/>
<dbReference type="EMBL" id="LLXI01000280">
    <property type="protein sequence ID" value="PKY43852.1"/>
    <property type="molecule type" value="Genomic_DNA"/>
</dbReference>
<reference evidence="1 2" key="1">
    <citation type="submission" date="2015-10" db="EMBL/GenBank/DDBJ databases">
        <title>Genome analyses suggest a sexual origin of heterokaryosis in a supposedly ancient asexual fungus.</title>
        <authorList>
            <person name="Ropars J."/>
            <person name="Sedzielewska K."/>
            <person name="Noel J."/>
            <person name="Charron P."/>
            <person name="Farinelli L."/>
            <person name="Marton T."/>
            <person name="Kruger M."/>
            <person name="Pelin A."/>
            <person name="Brachmann A."/>
            <person name="Corradi N."/>
        </authorList>
    </citation>
    <scope>NUCLEOTIDE SEQUENCE [LARGE SCALE GENOMIC DNA]</scope>
    <source>
        <strain evidence="1 2">A4</strain>
    </source>
</reference>
<sequence>MAWDIWEIFVANYETFCNNLFVELEGYKEGISLREFYRGAVSKDSVLEIKMGLETLDLVCTPDSLNFVAGSCLNFSEKLVLKEHRAPWILWLEISEKCREEFTEKGMLKAFINTIEDFLKVCCGRLAVPSEEEPRELNQRRNKVDNGRSIVTFEITMHIY</sequence>
<dbReference type="Proteomes" id="UP000234323">
    <property type="component" value="Unassembled WGS sequence"/>
</dbReference>
<gene>
    <name evidence="1" type="ORF">RhiirA4_418597</name>
</gene>
<protein>
    <submittedName>
        <fullName evidence="1">Uncharacterized protein</fullName>
    </submittedName>
</protein>